<evidence type="ECO:0000256" key="9">
    <source>
        <dbReference type="ARBA" id="ARBA00023136"/>
    </source>
</evidence>
<feature type="compositionally biased region" description="Polar residues" evidence="10">
    <location>
        <begin position="1"/>
        <end position="13"/>
    </location>
</feature>
<organism evidence="13 14">
    <name type="scientific">Solilutibacter silvestris</name>
    <dbReference type="NCBI Taxonomy" id="1645665"/>
    <lineage>
        <taxon>Bacteria</taxon>
        <taxon>Pseudomonadati</taxon>
        <taxon>Pseudomonadota</taxon>
        <taxon>Gammaproteobacteria</taxon>
        <taxon>Lysobacterales</taxon>
        <taxon>Lysobacteraceae</taxon>
        <taxon>Solilutibacter</taxon>
    </lineage>
</organism>
<dbReference type="GO" id="GO:0098797">
    <property type="term" value="C:plasma membrane protein complex"/>
    <property type="evidence" value="ECO:0007669"/>
    <property type="project" value="TreeGrafter"/>
</dbReference>
<feature type="compositionally biased region" description="Polar residues" evidence="10">
    <location>
        <begin position="131"/>
        <end position="148"/>
    </location>
</feature>
<evidence type="ECO:0000256" key="7">
    <source>
        <dbReference type="ARBA" id="ARBA00022927"/>
    </source>
</evidence>
<dbReference type="RefSeq" id="WP_425477157.1">
    <property type="nucleotide sequence ID" value="NZ_NPZB01000002.1"/>
</dbReference>
<keyword evidence="14" id="KW-1185">Reference proteome</keyword>
<dbReference type="InterPro" id="IPR037682">
    <property type="entry name" value="TonB_C"/>
</dbReference>
<dbReference type="AlphaFoldDB" id="A0A2K1PXF9"/>
<evidence type="ECO:0000313" key="14">
    <source>
        <dbReference type="Proteomes" id="UP000236220"/>
    </source>
</evidence>
<feature type="region of interest" description="Disordered" evidence="10">
    <location>
        <begin position="1"/>
        <end position="23"/>
    </location>
</feature>
<evidence type="ECO:0000256" key="8">
    <source>
        <dbReference type="ARBA" id="ARBA00022989"/>
    </source>
</evidence>
<comment type="caution">
    <text evidence="13">The sequence shown here is derived from an EMBL/GenBank/DDBJ whole genome shotgun (WGS) entry which is preliminary data.</text>
</comment>
<dbReference type="EMBL" id="NPZB01000002">
    <property type="protein sequence ID" value="PNS07478.1"/>
    <property type="molecule type" value="Genomic_DNA"/>
</dbReference>
<keyword evidence="3" id="KW-0813">Transport</keyword>
<evidence type="ECO:0000256" key="1">
    <source>
        <dbReference type="ARBA" id="ARBA00004383"/>
    </source>
</evidence>
<keyword evidence="4" id="KW-1003">Cell membrane</keyword>
<comment type="similarity">
    <text evidence="2">Belongs to the TonB family.</text>
</comment>
<feature type="transmembrane region" description="Helical" evidence="11">
    <location>
        <begin position="30"/>
        <end position="50"/>
    </location>
</feature>
<keyword evidence="6 11" id="KW-0812">Transmembrane</keyword>
<dbReference type="PROSITE" id="PS52015">
    <property type="entry name" value="TONB_CTD"/>
    <property type="match status" value="1"/>
</dbReference>
<dbReference type="PANTHER" id="PTHR33446:SF11">
    <property type="entry name" value="TONB3"/>
    <property type="match status" value="1"/>
</dbReference>
<evidence type="ECO:0000256" key="5">
    <source>
        <dbReference type="ARBA" id="ARBA00022519"/>
    </source>
</evidence>
<evidence type="ECO:0000256" key="2">
    <source>
        <dbReference type="ARBA" id="ARBA00006555"/>
    </source>
</evidence>
<dbReference type="GO" id="GO:0031992">
    <property type="term" value="F:energy transducer activity"/>
    <property type="evidence" value="ECO:0007669"/>
    <property type="project" value="TreeGrafter"/>
</dbReference>
<dbReference type="NCBIfam" id="TIGR01352">
    <property type="entry name" value="tonB_Cterm"/>
    <property type="match status" value="1"/>
</dbReference>
<reference evidence="13 14" key="1">
    <citation type="submission" date="2017-08" db="EMBL/GenBank/DDBJ databases">
        <title>Lysobacter sylvestris genome.</title>
        <authorList>
            <person name="Zhang D.-C."/>
            <person name="Albuquerque L."/>
            <person name="Franca L."/>
            <person name="Froufe H.J.C."/>
            <person name="Barroso C."/>
            <person name="Egas C."/>
            <person name="Da Costa M."/>
            <person name="Margesin R."/>
        </authorList>
    </citation>
    <scope>NUCLEOTIDE SEQUENCE [LARGE SCALE GENOMIC DNA]</scope>
    <source>
        <strain evidence="13 14">AM20-91</strain>
    </source>
</reference>
<evidence type="ECO:0000256" key="6">
    <source>
        <dbReference type="ARBA" id="ARBA00022692"/>
    </source>
</evidence>
<keyword evidence="7" id="KW-0653">Protein transport</keyword>
<comment type="subcellular location">
    <subcellularLocation>
        <location evidence="1">Cell inner membrane</location>
        <topology evidence="1">Single-pass membrane protein</topology>
        <orientation evidence="1">Periplasmic side</orientation>
    </subcellularLocation>
</comment>
<feature type="domain" description="TonB C-terminal" evidence="12">
    <location>
        <begin position="204"/>
        <end position="300"/>
    </location>
</feature>
<dbReference type="PANTHER" id="PTHR33446">
    <property type="entry name" value="PROTEIN TONB-RELATED"/>
    <property type="match status" value="1"/>
</dbReference>
<dbReference type="Pfam" id="PF03544">
    <property type="entry name" value="TonB_C"/>
    <property type="match status" value="1"/>
</dbReference>
<evidence type="ECO:0000259" key="12">
    <source>
        <dbReference type="PROSITE" id="PS52015"/>
    </source>
</evidence>
<dbReference type="Gene3D" id="3.30.1150.10">
    <property type="match status" value="1"/>
</dbReference>
<evidence type="ECO:0000256" key="3">
    <source>
        <dbReference type="ARBA" id="ARBA00022448"/>
    </source>
</evidence>
<gene>
    <name evidence="13" type="ORF">Lysil_1654</name>
</gene>
<dbReference type="GO" id="GO:0055085">
    <property type="term" value="P:transmembrane transport"/>
    <property type="evidence" value="ECO:0007669"/>
    <property type="project" value="InterPro"/>
</dbReference>
<keyword evidence="8 11" id="KW-1133">Transmembrane helix</keyword>
<keyword evidence="9 11" id="KW-0472">Membrane</keyword>
<evidence type="ECO:0000313" key="13">
    <source>
        <dbReference type="EMBL" id="PNS07478.1"/>
    </source>
</evidence>
<evidence type="ECO:0000256" key="11">
    <source>
        <dbReference type="SAM" id="Phobius"/>
    </source>
</evidence>
<proteinExistence type="inferred from homology"/>
<dbReference type="GO" id="GO:0015031">
    <property type="term" value="P:protein transport"/>
    <property type="evidence" value="ECO:0007669"/>
    <property type="project" value="UniProtKB-KW"/>
</dbReference>
<dbReference type="Proteomes" id="UP000236220">
    <property type="component" value="Unassembled WGS sequence"/>
</dbReference>
<accession>A0A2K1PXF9</accession>
<sequence>MSATSPISANGDSPPTPAPPRIGDGQRLSATFLLSLAVHAVLLLGVGFAISKAAPVVPTLDVILTQVQTPLTPKQADFLAQAANQGGGEHDKSTRPTDPQIGDTPTPQDGVAARELQAQAPTLQPPPETRVVTTHDSPQVAATASDTSPPGDRPLPPGRERVDMDMSEARLAAEIDEQTRQYAKRPKRKYVSASTREYAYATYLRQWVDRVQRVGNLNYPEEARRRKLQGSVMIAIDIRRDGTIENLSITRSSGNKTLDDAALRIARLAEPYPPLPKTQDGLDVLQVTRTWEFLPAGEIVDR</sequence>
<feature type="region of interest" description="Disordered" evidence="10">
    <location>
        <begin position="83"/>
        <end position="161"/>
    </location>
</feature>
<protein>
    <submittedName>
        <fullName evidence="13">TonB protein</fullName>
    </submittedName>
</protein>
<dbReference type="InterPro" id="IPR051045">
    <property type="entry name" value="TonB-dependent_transducer"/>
</dbReference>
<evidence type="ECO:0000256" key="10">
    <source>
        <dbReference type="SAM" id="MobiDB-lite"/>
    </source>
</evidence>
<evidence type="ECO:0000256" key="4">
    <source>
        <dbReference type="ARBA" id="ARBA00022475"/>
    </source>
</evidence>
<dbReference type="InterPro" id="IPR006260">
    <property type="entry name" value="TonB/TolA_C"/>
</dbReference>
<dbReference type="SUPFAM" id="SSF74653">
    <property type="entry name" value="TolA/TonB C-terminal domain"/>
    <property type="match status" value="1"/>
</dbReference>
<keyword evidence="5" id="KW-0997">Cell inner membrane</keyword>
<name>A0A2K1PXF9_9GAMM</name>